<evidence type="ECO:0000313" key="3">
    <source>
        <dbReference type="EMBL" id="TWT39127.1"/>
    </source>
</evidence>
<accession>A0A5C5VM57</accession>
<sequence length="241" mass="25104" precursor="true">MRSTTLLALTAAITIPAIASAQAPRPDRFHQVAPQNVQLVARNVVTAKPVGTSIGSTASPWYEQGPLQTSSTPPGEVQRTMFYASEVQSSPSDANAADYAPSLAPNNQSPPNYLPPKVVAPAPSTTYSAPAPATTTYAAPAPAVRGVSPAVCYSTPNPAPAVAPASFSVPAPTTTVVTQSPVITGPTVVSPPPVRFNTTYRPILPVAGIPADFSVGQGIYGQPRVYVDNQPVRNFFRYILP</sequence>
<proteinExistence type="predicted"/>
<dbReference type="OrthoDB" id="291574at2"/>
<feature type="region of interest" description="Disordered" evidence="1">
    <location>
        <begin position="87"/>
        <end position="111"/>
    </location>
</feature>
<evidence type="ECO:0008006" key="5">
    <source>
        <dbReference type="Google" id="ProtNLM"/>
    </source>
</evidence>
<comment type="caution">
    <text evidence="3">The sequence shown here is derived from an EMBL/GenBank/DDBJ whole genome shotgun (WGS) entry which is preliminary data.</text>
</comment>
<evidence type="ECO:0000256" key="2">
    <source>
        <dbReference type="SAM" id="SignalP"/>
    </source>
</evidence>
<name>A0A5C5VM57_9BACT</name>
<feature type="signal peptide" evidence="2">
    <location>
        <begin position="1"/>
        <end position="21"/>
    </location>
</feature>
<dbReference type="Proteomes" id="UP000318878">
    <property type="component" value="Unassembled WGS sequence"/>
</dbReference>
<reference evidence="3 4" key="1">
    <citation type="submission" date="2019-02" db="EMBL/GenBank/DDBJ databases">
        <title>Deep-cultivation of Planctomycetes and their phenomic and genomic characterization uncovers novel biology.</title>
        <authorList>
            <person name="Wiegand S."/>
            <person name="Jogler M."/>
            <person name="Boedeker C."/>
            <person name="Pinto D."/>
            <person name="Vollmers J."/>
            <person name="Rivas-Marin E."/>
            <person name="Kohn T."/>
            <person name="Peeters S.H."/>
            <person name="Heuer A."/>
            <person name="Rast P."/>
            <person name="Oberbeckmann S."/>
            <person name="Bunk B."/>
            <person name="Jeske O."/>
            <person name="Meyerdierks A."/>
            <person name="Storesund J.E."/>
            <person name="Kallscheuer N."/>
            <person name="Luecker S."/>
            <person name="Lage O.M."/>
            <person name="Pohl T."/>
            <person name="Merkel B.J."/>
            <person name="Hornburger P."/>
            <person name="Mueller R.-W."/>
            <person name="Bruemmer F."/>
            <person name="Labrenz M."/>
            <person name="Spormann A.M."/>
            <person name="Op Den Camp H."/>
            <person name="Overmann J."/>
            <person name="Amann R."/>
            <person name="Jetten M.S.M."/>
            <person name="Mascher T."/>
            <person name="Medema M.H."/>
            <person name="Devos D.P."/>
            <person name="Kaster A.-K."/>
            <person name="Ovreas L."/>
            <person name="Rohde M."/>
            <person name="Galperin M.Y."/>
            <person name="Jogler C."/>
        </authorList>
    </citation>
    <scope>NUCLEOTIDE SEQUENCE [LARGE SCALE GENOMIC DNA]</scope>
    <source>
        <strain evidence="3 4">Enr8</strain>
    </source>
</reference>
<keyword evidence="2" id="KW-0732">Signal</keyword>
<dbReference type="EMBL" id="SJPF01000001">
    <property type="protein sequence ID" value="TWT39127.1"/>
    <property type="molecule type" value="Genomic_DNA"/>
</dbReference>
<gene>
    <name evidence="3" type="ORF">Enr8_08220</name>
</gene>
<dbReference type="AlphaFoldDB" id="A0A5C5VM57"/>
<dbReference type="RefSeq" id="WP_146429324.1">
    <property type="nucleotide sequence ID" value="NZ_SJPF01000001.1"/>
</dbReference>
<evidence type="ECO:0000313" key="4">
    <source>
        <dbReference type="Proteomes" id="UP000318878"/>
    </source>
</evidence>
<keyword evidence="4" id="KW-1185">Reference proteome</keyword>
<protein>
    <recommendedName>
        <fullName evidence="5">Filamentous hemagglutinin</fullName>
    </recommendedName>
</protein>
<feature type="chain" id="PRO_5022973208" description="Filamentous hemagglutinin" evidence="2">
    <location>
        <begin position="22"/>
        <end position="241"/>
    </location>
</feature>
<evidence type="ECO:0000256" key="1">
    <source>
        <dbReference type="SAM" id="MobiDB-lite"/>
    </source>
</evidence>
<organism evidence="3 4">
    <name type="scientific">Blastopirellula retiformator</name>
    <dbReference type="NCBI Taxonomy" id="2527970"/>
    <lineage>
        <taxon>Bacteria</taxon>
        <taxon>Pseudomonadati</taxon>
        <taxon>Planctomycetota</taxon>
        <taxon>Planctomycetia</taxon>
        <taxon>Pirellulales</taxon>
        <taxon>Pirellulaceae</taxon>
        <taxon>Blastopirellula</taxon>
    </lineage>
</organism>